<evidence type="ECO:0000313" key="2">
    <source>
        <dbReference type="EMBL" id="KAF7374301.1"/>
    </source>
</evidence>
<feature type="region of interest" description="Disordered" evidence="1">
    <location>
        <begin position="79"/>
        <end position="106"/>
    </location>
</feature>
<gene>
    <name evidence="2" type="ORF">MSAN_00313300</name>
</gene>
<organism evidence="2 3">
    <name type="scientific">Mycena sanguinolenta</name>
    <dbReference type="NCBI Taxonomy" id="230812"/>
    <lineage>
        <taxon>Eukaryota</taxon>
        <taxon>Fungi</taxon>
        <taxon>Dikarya</taxon>
        <taxon>Basidiomycota</taxon>
        <taxon>Agaricomycotina</taxon>
        <taxon>Agaricomycetes</taxon>
        <taxon>Agaricomycetidae</taxon>
        <taxon>Agaricales</taxon>
        <taxon>Marasmiineae</taxon>
        <taxon>Mycenaceae</taxon>
        <taxon>Mycena</taxon>
    </lineage>
</organism>
<dbReference type="AlphaFoldDB" id="A0A8H6ZDI4"/>
<feature type="compositionally biased region" description="Polar residues" evidence="1">
    <location>
        <begin position="79"/>
        <end position="90"/>
    </location>
</feature>
<protein>
    <submittedName>
        <fullName evidence="2">Uncharacterized protein</fullName>
    </submittedName>
</protein>
<feature type="region of interest" description="Disordered" evidence="1">
    <location>
        <begin position="1"/>
        <end position="41"/>
    </location>
</feature>
<dbReference type="Proteomes" id="UP000623467">
    <property type="component" value="Unassembled WGS sequence"/>
</dbReference>
<comment type="caution">
    <text evidence="2">The sequence shown here is derived from an EMBL/GenBank/DDBJ whole genome shotgun (WGS) entry which is preliminary data.</text>
</comment>
<evidence type="ECO:0000256" key="1">
    <source>
        <dbReference type="SAM" id="MobiDB-lite"/>
    </source>
</evidence>
<name>A0A8H6ZDI4_9AGAR</name>
<dbReference type="EMBL" id="JACAZH010000002">
    <property type="protein sequence ID" value="KAF7374301.1"/>
    <property type="molecule type" value="Genomic_DNA"/>
</dbReference>
<evidence type="ECO:0000313" key="3">
    <source>
        <dbReference type="Proteomes" id="UP000623467"/>
    </source>
</evidence>
<accession>A0A8H6ZDI4</accession>
<keyword evidence="3" id="KW-1185">Reference proteome</keyword>
<sequence length="137" mass="15259">MWMTSFLLRMTPSPRKRHGNNDNNSSNNDSEHNDNDNAFAIAPHIRRPIRLDAPQAHAGASALQGVLACLEGDNDAHRTTLTHARSNPSRSGGRGEVRASAPWCGLSLKKTTPATRWRLRDRDIGDRGGRERRTQQQ</sequence>
<reference evidence="2" key="1">
    <citation type="submission" date="2020-05" db="EMBL/GenBank/DDBJ databases">
        <title>Mycena genomes resolve the evolution of fungal bioluminescence.</title>
        <authorList>
            <person name="Tsai I.J."/>
        </authorList>
    </citation>
    <scope>NUCLEOTIDE SEQUENCE</scope>
    <source>
        <strain evidence="2">160909Yilan</strain>
    </source>
</reference>
<proteinExistence type="predicted"/>